<dbReference type="AlphaFoldDB" id="A0A7R9VI40"/>
<reference evidence="2" key="1">
    <citation type="submission" date="2021-01" db="EMBL/GenBank/DDBJ databases">
        <authorList>
            <person name="Corre E."/>
            <person name="Pelletier E."/>
            <person name="Niang G."/>
            <person name="Scheremetjew M."/>
            <person name="Finn R."/>
            <person name="Kale V."/>
            <person name="Holt S."/>
            <person name="Cochrane G."/>
            <person name="Meng A."/>
            <person name="Brown T."/>
            <person name="Cohen L."/>
        </authorList>
    </citation>
    <scope>NUCLEOTIDE SEQUENCE</scope>
    <source>
        <strain evidence="2">CCMP219</strain>
    </source>
</reference>
<name>A0A7R9VI40_9CHLO</name>
<organism evidence="2">
    <name type="scientific">Chlamydomonas euryale</name>
    <dbReference type="NCBI Taxonomy" id="1486919"/>
    <lineage>
        <taxon>Eukaryota</taxon>
        <taxon>Viridiplantae</taxon>
        <taxon>Chlorophyta</taxon>
        <taxon>core chlorophytes</taxon>
        <taxon>Chlorophyceae</taxon>
        <taxon>CS clade</taxon>
        <taxon>Chlamydomonadales</taxon>
        <taxon>Chlamydomonadaceae</taxon>
        <taxon>Chlamydomonas</taxon>
    </lineage>
</organism>
<gene>
    <name evidence="2" type="ORF">CEUR00632_LOCUS13345</name>
</gene>
<accession>A0A7R9VI40</accession>
<evidence type="ECO:0000313" key="2">
    <source>
        <dbReference type="EMBL" id="CAD8296103.1"/>
    </source>
</evidence>
<feature type="region of interest" description="Disordered" evidence="1">
    <location>
        <begin position="132"/>
        <end position="152"/>
    </location>
</feature>
<protein>
    <submittedName>
        <fullName evidence="2">Uncharacterized protein</fullName>
    </submittedName>
</protein>
<feature type="region of interest" description="Disordered" evidence="1">
    <location>
        <begin position="104"/>
        <end position="123"/>
    </location>
</feature>
<dbReference type="EMBL" id="HBEC01028916">
    <property type="protein sequence ID" value="CAD8296103.1"/>
    <property type="molecule type" value="Transcribed_RNA"/>
</dbReference>
<proteinExistence type="predicted"/>
<sequence length="214" mass="22604">MAVCSELLLGDEDEDGAGVGGGSAEWGSRQRRRAVGTTMAAQALAAAPSRAATQELLARVVDSELLARVVDSQDDAVVNSEDDAGADCGGSTLGAVVGRCRRGRGSTPHNPHIPHIKDLDGSLPAATQPLQTELRSRGPELRGSGRGSNSVRLRRCQRELQPGQQRTKGSLCIFRVACAAGPLSRSCLCAARALVLWYGTRYEPTHHHCGQNTL</sequence>
<evidence type="ECO:0000256" key="1">
    <source>
        <dbReference type="SAM" id="MobiDB-lite"/>
    </source>
</evidence>